<dbReference type="InterPro" id="IPR018211">
    <property type="entry name" value="ADH_Fe_CS"/>
</dbReference>
<evidence type="ECO:0000259" key="4">
    <source>
        <dbReference type="Pfam" id="PF00465"/>
    </source>
</evidence>
<dbReference type="FunFam" id="3.40.50.1970:FF:000003">
    <property type="entry name" value="Alcohol dehydrogenase, iron-containing"/>
    <property type="match status" value="1"/>
</dbReference>
<dbReference type="SUPFAM" id="SSF56796">
    <property type="entry name" value="Dehydroquinate synthase-like"/>
    <property type="match status" value="1"/>
</dbReference>
<dbReference type="Gene3D" id="1.20.1090.10">
    <property type="entry name" value="Dehydroquinate synthase-like - alpha domain"/>
    <property type="match status" value="1"/>
</dbReference>
<evidence type="ECO:0000313" key="6">
    <source>
        <dbReference type="EMBL" id="SHJ89126.1"/>
    </source>
</evidence>
<protein>
    <submittedName>
        <fullName evidence="6">Alcohol dehydrogenase/alcohol dehydrogenase</fullName>
    </submittedName>
</protein>
<feature type="domain" description="Alcohol dehydrogenase iron-type/glycerol dehydrogenase GldA" evidence="4">
    <location>
        <begin position="12"/>
        <end position="182"/>
    </location>
</feature>
<comment type="similarity">
    <text evidence="1">Belongs to the iron-containing alcohol dehydrogenase family.</text>
</comment>
<organism evidence="6 7">
    <name type="scientific">Clostridium amylolyticum</name>
    <dbReference type="NCBI Taxonomy" id="1121298"/>
    <lineage>
        <taxon>Bacteria</taxon>
        <taxon>Bacillati</taxon>
        <taxon>Bacillota</taxon>
        <taxon>Clostridia</taxon>
        <taxon>Eubacteriales</taxon>
        <taxon>Clostridiaceae</taxon>
        <taxon>Clostridium</taxon>
    </lineage>
</organism>
<dbReference type="InterPro" id="IPR056798">
    <property type="entry name" value="ADH_Fe_C"/>
</dbReference>
<reference evidence="6 7" key="1">
    <citation type="submission" date="2016-11" db="EMBL/GenBank/DDBJ databases">
        <authorList>
            <person name="Jaros S."/>
            <person name="Januszkiewicz K."/>
            <person name="Wedrychowicz H."/>
        </authorList>
    </citation>
    <scope>NUCLEOTIDE SEQUENCE [LARGE SCALE GENOMIC DNA]</scope>
    <source>
        <strain evidence="6 7">DSM 21864</strain>
    </source>
</reference>
<dbReference type="Pfam" id="PF25137">
    <property type="entry name" value="ADH_Fe_C"/>
    <property type="match status" value="1"/>
</dbReference>
<dbReference type="InterPro" id="IPR039697">
    <property type="entry name" value="Alcohol_dehydrogenase_Fe"/>
</dbReference>
<keyword evidence="7" id="KW-1185">Reference proteome</keyword>
<dbReference type="Proteomes" id="UP000184080">
    <property type="component" value="Unassembled WGS sequence"/>
</dbReference>
<dbReference type="PANTHER" id="PTHR11496">
    <property type="entry name" value="ALCOHOL DEHYDROGENASE"/>
    <property type="match status" value="1"/>
</dbReference>
<name>A0A1M6N0J6_9CLOT</name>
<accession>A0A1M6N0J6</accession>
<proteinExistence type="inferred from homology"/>
<keyword evidence="3" id="KW-0520">NAD</keyword>
<dbReference type="RefSeq" id="WP_073011484.1">
    <property type="nucleotide sequence ID" value="NZ_FQZO01000010.1"/>
</dbReference>
<dbReference type="OrthoDB" id="9804734at2"/>
<sequence>MKEFQFYLSTAVDFGCGKIKNLRNYIKQYNAKNVIVVTDKNLQEIGLLEPIIEELQKCDVLYKIFNKVEPNPEIHIIDEGAAFAKKESSNMIIAVGGGSSIDTGKGISIMAVNEGSVYDYLDGRGENKKEIKNQPIPLIAIPTTSGTGSEVSMYSVITDENTRIKDSLTSVLIYPKVAIVDPEMTIKLPPRVTAHTGLDVLGHALEAYTSSIQNPLTNVWALEAIKLVFENLPEAVSKNTIQSRENMAFASVMAGSAMSHCGATIPHGLGCPLSGHCNLPHGLTVGILQIPMIEYNKEVLKDKFLDVVKYVNPTIEISENMAADKLIEMIKDLFVKISVEETLDKKLIDEETIKAMVKDAAIHGCTGLNIVPLNNENIQGIYNKVIQ</sequence>
<dbReference type="PROSITE" id="PS00913">
    <property type="entry name" value="ADH_IRON_1"/>
    <property type="match status" value="1"/>
</dbReference>
<dbReference type="PANTHER" id="PTHR11496:SF102">
    <property type="entry name" value="ALCOHOL DEHYDROGENASE 4"/>
    <property type="match status" value="1"/>
</dbReference>
<dbReference type="CDD" id="cd08551">
    <property type="entry name" value="Fe-ADH"/>
    <property type="match status" value="1"/>
</dbReference>
<dbReference type="GO" id="GO:0046872">
    <property type="term" value="F:metal ion binding"/>
    <property type="evidence" value="ECO:0007669"/>
    <property type="project" value="InterPro"/>
</dbReference>
<feature type="domain" description="Fe-containing alcohol dehydrogenase-like C-terminal" evidence="5">
    <location>
        <begin position="193"/>
        <end position="384"/>
    </location>
</feature>
<dbReference type="AlphaFoldDB" id="A0A1M6N0J6"/>
<dbReference type="Gene3D" id="3.40.50.1970">
    <property type="match status" value="1"/>
</dbReference>
<evidence type="ECO:0000256" key="3">
    <source>
        <dbReference type="ARBA" id="ARBA00023027"/>
    </source>
</evidence>
<dbReference type="InterPro" id="IPR001670">
    <property type="entry name" value="ADH_Fe/GldA"/>
</dbReference>
<dbReference type="STRING" id="1121298.SAMN05444401_0022"/>
<evidence type="ECO:0000256" key="1">
    <source>
        <dbReference type="ARBA" id="ARBA00007358"/>
    </source>
</evidence>
<keyword evidence="2" id="KW-0560">Oxidoreductase</keyword>
<gene>
    <name evidence="6" type="ORF">SAMN05444401_0022</name>
</gene>
<evidence type="ECO:0000256" key="2">
    <source>
        <dbReference type="ARBA" id="ARBA00023002"/>
    </source>
</evidence>
<dbReference type="GO" id="GO:0004022">
    <property type="term" value="F:alcohol dehydrogenase (NAD+) activity"/>
    <property type="evidence" value="ECO:0007669"/>
    <property type="project" value="TreeGrafter"/>
</dbReference>
<dbReference type="Pfam" id="PF00465">
    <property type="entry name" value="Fe-ADH"/>
    <property type="match status" value="1"/>
</dbReference>
<evidence type="ECO:0000313" key="7">
    <source>
        <dbReference type="Proteomes" id="UP000184080"/>
    </source>
</evidence>
<evidence type="ECO:0000259" key="5">
    <source>
        <dbReference type="Pfam" id="PF25137"/>
    </source>
</evidence>
<dbReference type="EMBL" id="FQZO01000010">
    <property type="protein sequence ID" value="SHJ89126.1"/>
    <property type="molecule type" value="Genomic_DNA"/>
</dbReference>